<dbReference type="Proteomes" id="UP001365128">
    <property type="component" value="Unassembled WGS sequence"/>
</dbReference>
<keyword evidence="2" id="KW-1185">Reference proteome</keyword>
<dbReference type="EMBL" id="JBBPDW010000058">
    <property type="protein sequence ID" value="KAK7531118.1"/>
    <property type="molecule type" value="Genomic_DNA"/>
</dbReference>
<sequence length="175" mass="19557">MTFAPHLSTIYIYQLRRISEECSSELTTTMISRTPLLLLTLLLTYTTLVAAEKCIMFDKTHKVNEALTNACTCGACRVVHGSPRCSVFAPSFSHPFPPFPSPSLPQYHVRHENWLTPILTPQGTGAICCDTRHVTPLKPWLSFRAECNKCKGKAAFGPEIRNCDFYFPGCPKTVC</sequence>
<gene>
    <name evidence="1" type="ORF">IWX46DRAFT_376054</name>
</gene>
<accession>A0ABR1L7A0</accession>
<evidence type="ECO:0000313" key="1">
    <source>
        <dbReference type="EMBL" id="KAK7531118.1"/>
    </source>
</evidence>
<protein>
    <submittedName>
        <fullName evidence="1">Uncharacterized protein</fullName>
    </submittedName>
</protein>
<organism evidence="1 2">
    <name type="scientific">Phyllosticta citricarpa</name>
    <dbReference type="NCBI Taxonomy" id="55181"/>
    <lineage>
        <taxon>Eukaryota</taxon>
        <taxon>Fungi</taxon>
        <taxon>Dikarya</taxon>
        <taxon>Ascomycota</taxon>
        <taxon>Pezizomycotina</taxon>
        <taxon>Dothideomycetes</taxon>
        <taxon>Dothideomycetes incertae sedis</taxon>
        <taxon>Botryosphaeriales</taxon>
        <taxon>Phyllostictaceae</taxon>
        <taxon>Phyllosticta</taxon>
    </lineage>
</organism>
<proteinExistence type="predicted"/>
<name>A0ABR1L7A0_9PEZI</name>
<evidence type="ECO:0000313" key="2">
    <source>
        <dbReference type="Proteomes" id="UP001365128"/>
    </source>
</evidence>
<reference evidence="1 2" key="1">
    <citation type="submission" date="2024-04" db="EMBL/GenBank/DDBJ databases">
        <title>Phyllosticta paracitricarpa is synonymous to the EU quarantine fungus P. citricarpa based on phylogenomic analyses.</title>
        <authorList>
            <consortium name="Lawrence Berkeley National Laboratory"/>
            <person name="Van Ingen-Buijs V.A."/>
            <person name="Van Westerhoven A.C."/>
            <person name="Haridas S."/>
            <person name="Skiadas P."/>
            <person name="Martin F."/>
            <person name="Groenewald J.Z."/>
            <person name="Crous P.W."/>
            <person name="Seidl M.F."/>
        </authorList>
    </citation>
    <scope>NUCLEOTIDE SEQUENCE [LARGE SCALE GENOMIC DNA]</scope>
    <source>
        <strain evidence="1 2">CBS 122670</strain>
    </source>
</reference>
<comment type="caution">
    <text evidence="1">The sequence shown here is derived from an EMBL/GenBank/DDBJ whole genome shotgun (WGS) entry which is preliminary data.</text>
</comment>